<evidence type="ECO:0000313" key="20">
    <source>
        <dbReference type="EMBL" id="CAH3143729.1"/>
    </source>
</evidence>
<evidence type="ECO:0000259" key="19">
    <source>
        <dbReference type="Pfam" id="PF17956"/>
    </source>
</evidence>
<dbReference type="GO" id="GO:0004516">
    <property type="term" value="F:nicotinate phosphoribosyltransferase activity"/>
    <property type="evidence" value="ECO:0007669"/>
    <property type="project" value="UniProtKB-UniRule"/>
</dbReference>
<dbReference type="InterPro" id="IPR013785">
    <property type="entry name" value="Aldolase_TIM"/>
</dbReference>
<dbReference type="Pfam" id="PF04095">
    <property type="entry name" value="NAPRTase"/>
    <property type="match status" value="1"/>
</dbReference>
<comment type="caution">
    <text evidence="20">The sequence shown here is derived from an EMBL/GenBank/DDBJ whole genome shotgun (WGS) entry which is preliminary data.</text>
</comment>
<dbReference type="GO" id="GO:0046872">
    <property type="term" value="F:metal ion binding"/>
    <property type="evidence" value="ECO:0007669"/>
    <property type="project" value="UniProtKB-KW"/>
</dbReference>
<dbReference type="PANTHER" id="PTHR11098">
    <property type="entry name" value="NICOTINATE PHOSPHORIBOSYLTRANSFERASE"/>
    <property type="match status" value="1"/>
</dbReference>
<comment type="similarity">
    <text evidence="4 16">Belongs to the NAPRTase family.</text>
</comment>
<evidence type="ECO:0000256" key="8">
    <source>
        <dbReference type="ARBA" id="ARBA00022598"/>
    </source>
</evidence>
<evidence type="ECO:0000256" key="7">
    <source>
        <dbReference type="ARBA" id="ARBA00022553"/>
    </source>
</evidence>
<evidence type="ECO:0000259" key="17">
    <source>
        <dbReference type="Pfam" id="PF04095"/>
    </source>
</evidence>
<feature type="domain" description="Nicotinate phosphoribosyltransferase C-terminal" evidence="19">
    <location>
        <begin position="421"/>
        <end position="531"/>
    </location>
</feature>
<dbReference type="InterPro" id="IPR041525">
    <property type="entry name" value="N/Namide_PRibTrfase"/>
</dbReference>
<dbReference type="Pfam" id="PF17767">
    <property type="entry name" value="NAPRTase_N"/>
    <property type="match status" value="1"/>
</dbReference>
<evidence type="ECO:0000256" key="16">
    <source>
        <dbReference type="RuleBase" id="RU365100"/>
    </source>
</evidence>
<keyword evidence="9 16" id="KW-0662">Pyridine nucleotide biosynthesis</keyword>
<dbReference type="FunFam" id="3.20.140.10:FF:000006">
    <property type="entry name" value="Nicotinate phosphoribosyltransferase"/>
    <property type="match status" value="1"/>
</dbReference>
<evidence type="ECO:0000256" key="15">
    <source>
        <dbReference type="ARBA" id="ARBA00048668"/>
    </source>
</evidence>
<evidence type="ECO:0000256" key="2">
    <source>
        <dbReference type="ARBA" id="ARBA00001946"/>
    </source>
</evidence>
<reference evidence="20 21" key="1">
    <citation type="submission" date="2022-05" db="EMBL/GenBank/DDBJ databases">
        <authorList>
            <consortium name="Genoscope - CEA"/>
            <person name="William W."/>
        </authorList>
    </citation>
    <scope>NUCLEOTIDE SEQUENCE [LARGE SCALE GENOMIC DNA]</scope>
</reference>
<keyword evidence="12" id="KW-0460">Magnesium</keyword>
<keyword evidence="7" id="KW-0597">Phosphoprotein</keyword>
<evidence type="ECO:0000256" key="12">
    <source>
        <dbReference type="ARBA" id="ARBA00022842"/>
    </source>
</evidence>
<dbReference type="AlphaFoldDB" id="A0AAU9XC59"/>
<evidence type="ECO:0000256" key="10">
    <source>
        <dbReference type="ARBA" id="ARBA00022679"/>
    </source>
</evidence>
<accession>A0AAU9XC59</accession>
<evidence type="ECO:0000256" key="5">
    <source>
        <dbReference type="ARBA" id="ARBA00013236"/>
    </source>
</evidence>
<keyword evidence="21" id="KW-1185">Reference proteome</keyword>
<evidence type="ECO:0000256" key="6">
    <source>
        <dbReference type="ARBA" id="ARBA00021569"/>
    </source>
</evidence>
<sequence length="546" mass="60927">MAAVEDRTNSNPLVQPLLTDLYQITMAYAYWKSGKVLDNAVFDLYFRRNPFHGEFTVFAGLEECVHFVRNFKFSDSDISYLKTILPATVEEDFYKFLRDIDTSKVTLSAMLEGSIVFPKIPLIRVEGPLPVIQLMETTLLNLVNFASLVATNAARFRLAAGWNKSLIEFGLRRSQGPDGGLSASKYCYIGGFDGTSNVLAGKLCGIPVKGTQAHAFITSFTPDELPSVGKLQPTDKSKEPRDFYPVVLDWLKKVCPVLRVLESEVHVGELAAFSAYAVAFPETFLALVDTYDVLRSGIPGFSAVALALNDFGYRALGVRLDSGDLSYTSLQIRKALEKVADVFGLPWFATRSIVASNDINEDTLFSLNQQGHAIDSFGIGTHLVTCQKQPALGCVFKLVELNGDARMKLSQDIEKVTIPGKKEAFRLYGGDGRRALLDLMLRCDEVPPSPGKRVLCRHPFDEAKRAYVCPSHVEPLYRVYWKDGKICSPLPPLSEIKERVKDSLTKFRQDHLRALNPTPYKVSLSDKLYTFMHQLWLNHAPIGELF</sequence>
<name>A0AAU9XC59_9CNID</name>
<evidence type="ECO:0000256" key="13">
    <source>
        <dbReference type="ARBA" id="ARBA00023211"/>
    </source>
</evidence>
<dbReference type="Gene3D" id="3.20.140.10">
    <property type="entry name" value="nicotinate phosphoribosyltransferase"/>
    <property type="match status" value="2"/>
</dbReference>
<organism evidence="20 21">
    <name type="scientific">Pocillopora meandrina</name>
    <dbReference type="NCBI Taxonomy" id="46732"/>
    <lineage>
        <taxon>Eukaryota</taxon>
        <taxon>Metazoa</taxon>
        <taxon>Cnidaria</taxon>
        <taxon>Anthozoa</taxon>
        <taxon>Hexacorallia</taxon>
        <taxon>Scleractinia</taxon>
        <taxon>Astrocoeniina</taxon>
        <taxon>Pocilloporidae</taxon>
        <taxon>Pocillopora</taxon>
    </lineage>
</organism>
<keyword evidence="10 16" id="KW-0808">Transferase</keyword>
<dbReference type="SUPFAM" id="SSF54675">
    <property type="entry name" value="Nicotinate/Quinolinate PRTase N-terminal domain-like"/>
    <property type="match status" value="1"/>
</dbReference>
<dbReference type="EC" id="6.3.4.21" evidence="5 16"/>
<gene>
    <name evidence="20" type="ORF">PMEA_00020711</name>
</gene>
<evidence type="ECO:0000259" key="18">
    <source>
        <dbReference type="Pfam" id="PF17767"/>
    </source>
</evidence>
<feature type="domain" description="Nicotinate/nicotinamide phosphoribosyltransferase" evidence="17">
    <location>
        <begin position="313"/>
        <end position="416"/>
    </location>
</feature>
<keyword evidence="8 16" id="KW-0436">Ligase</keyword>
<evidence type="ECO:0000256" key="9">
    <source>
        <dbReference type="ARBA" id="ARBA00022642"/>
    </source>
</evidence>
<comment type="cofactor">
    <cofactor evidence="1">
        <name>Mn(2+)</name>
        <dbReference type="ChEBI" id="CHEBI:29035"/>
    </cofactor>
</comment>
<proteinExistence type="inferred from homology"/>
<dbReference type="GO" id="GO:0005829">
    <property type="term" value="C:cytosol"/>
    <property type="evidence" value="ECO:0007669"/>
    <property type="project" value="TreeGrafter"/>
</dbReference>
<comment type="PTM">
    <text evidence="16">Transiently phosphorylated on a His residue during the reaction cycle. Phosphorylation strongly increases the affinity for substrates and increases the rate of nicotinate D-ribonucleotide production. Dephosphorylation regenerates the low-affinity form of the enzyme, leading to product release.</text>
</comment>
<dbReference type="Gene3D" id="3.20.20.70">
    <property type="entry name" value="Aldolase class I"/>
    <property type="match status" value="1"/>
</dbReference>
<comment type="function">
    <text evidence="14">Catalyzes the first step in the biosynthesis of NAD from nicotinic acid, the ATP-dependent synthesis of beta-nicotinate D-ribonucleotide from nicotinate and 5-phospho-D-ribose 1-phosphate. Helps prevent cellular oxidative stress via its role in NAD biosynthesis.</text>
</comment>
<comment type="cofactor">
    <cofactor evidence="2">
        <name>Mg(2+)</name>
        <dbReference type="ChEBI" id="CHEBI:18420"/>
    </cofactor>
</comment>
<dbReference type="NCBIfam" id="TIGR01513">
    <property type="entry name" value="NAPRTase_put"/>
    <property type="match status" value="1"/>
</dbReference>
<dbReference type="Proteomes" id="UP001159428">
    <property type="component" value="Unassembled WGS sequence"/>
</dbReference>
<dbReference type="InterPro" id="IPR036068">
    <property type="entry name" value="Nicotinate_pribotase-like_C"/>
</dbReference>
<dbReference type="FunFam" id="3.20.20.70:FF:000155">
    <property type="entry name" value="Nicotinate phosphoribosyltransferase"/>
    <property type="match status" value="1"/>
</dbReference>
<dbReference type="PANTHER" id="PTHR11098:SF1">
    <property type="entry name" value="NICOTINATE PHOSPHORIBOSYLTRANSFERASE"/>
    <property type="match status" value="1"/>
</dbReference>
<dbReference type="Pfam" id="PF17956">
    <property type="entry name" value="NAPRTase_C"/>
    <property type="match status" value="1"/>
</dbReference>
<evidence type="ECO:0000256" key="1">
    <source>
        <dbReference type="ARBA" id="ARBA00001936"/>
    </source>
</evidence>
<dbReference type="GO" id="GO:0034355">
    <property type="term" value="P:NAD+ biosynthetic process via the salvage pathway"/>
    <property type="evidence" value="ECO:0007669"/>
    <property type="project" value="TreeGrafter"/>
</dbReference>
<feature type="domain" description="Nicotinate phosphoribosyltransferase N-terminal" evidence="18">
    <location>
        <begin position="17"/>
        <end position="144"/>
    </location>
</feature>
<evidence type="ECO:0000313" key="21">
    <source>
        <dbReference type="Proteomes" id="UP001159428"/>
    </source>
</evidence>
<comment type="pathway">
    <text evidence="3 16">Cofactor biosynthesis; NAD(+) biosynthesis; nicotinate D-ribonucleotide from nicotinate: step 1/1.</text>
</comment>
<keyword evidence="11" id="KW-0479">Metal-binding</keyword>
<evidence type="ECO:0000256" key="14">
    <source>
        <dbReference type="ARBA" id="ARBA00023426"/>
    </source>
</evidence>
<dbReference type="InterPro" id="IPR041619">
    <property type="entry name" value="NAPRTase_C"/>
</dbReference>
<dbReference type="GO" id="GO:0016740">
    <property type="term" value="F:transferase activity"/>
    <property type="evidence" value="ECO:0007669"/>
    <property type="project" value="UniProtKB-KW"/>
</dbReference>
<evidence type="ECO:0000256" key="4">
    <source>
        <dbReference type="ARBA" id="ARBA00010897"/>
    </source>
</evidence>
<dbReference type="FunFam" id="3.20.140.10:FF:000002">
    <property type="entry name" value="Nicotinate phosphoribosyltransferase"/>
    <property type="match status" value="1"/>
</dbReference>
<dbReference type="EMBL" id="CALNXJ010000038">
    <property type="protein sequence ID" value="CAH3143729.1"/>
    <property type="molecule type" value="Genomic_DNA"/>
</dbReference>
<dbReference type="SUPFAM" id="SSF51690">
    <property type="entry name" value="Nicotinate/Quinolinate PRTase C-terminal domain-like"/>
    <property type="match status" value="1"/>
</dbReference>
<comment type="catalytic activity">
    <reaction evidence="15 16">
        <text>5-phospho-alpha-D-ribose 1-diphosphate + nicotinate + ATP + H2O = nicotinate beta-D-ribonucleotide + ADP + phosphate + diphosphate</text>
        <dbReference type="Rhea" id="RHEA:36163"/>
        <dbReference type="ChEBI" id="CHEBI:15377"/>
        <dbReference type="ChEBI" id="CHEBI:30616"/>
        <dbReference type="ChEBI" id="CHEBI:32544"/>
        <dbReference type="ChEBI" id="CHEBI:33019"/>
        <dbReference type="ChEBI" id="CHEBI:43474"/>
        <dbReference type="ChEBI" id="CHEBI:57502"/>
        <dbReference type="ChEBI" id="CHEBI:58017"/>
        <dbReference type="ChEBI" id="CHEBI:456216"/>
        <dbReference type="EC" id="6.3.4.21"/>
    </reaction>
</comment>
<protein>
    <recommendedName>
        <fullName evidence="6 16">Nicotinate phosphoribosyltransferase</fullName>
        <ecNumber evidence="5 16">6.3.4.21</ecNumber>
    </recommendedName>
</protein>
<dbReference type="InterPro" id="IPR007229">
    <property type="entry name" value="Nic_PRibTrfase-Fam"/>
</dbReference>
<dbReference type="InterPro" id="IPR040727">
    <property type="entry name" value="NAPRTase_N"/>
</dbReference>
<dbReference type="PIRSF" id="PIRSF000484">
    <property type="entry name" value="NAPRT"/>
    <property type="match status" value="1"/>
</dbReference>
<evidence type="ECO:0000256" key="11">
    <source>
        <dbReference type="ARBA" id="ARBA00022723"/>
    </source>
</evidence>
<keyword evidence="13" id="KW-0464">Manganese</keyword>
<dbReference type="InterPro" id="IPR006405">
    <property type="entry name" value="Nic_PRibTrfase_pncB"/>
</dbReference>
<dbReference type="CDD" id="cd01570">
    <property type="entry name" value="NAPRTase_A"/>
    <property type="match status" value="1"/>
</dbReference>
<evidence type="ECO:0000256" key="3">
    <source>
        <dbReference type="ARBA" id="ARBA00004952"/>
    </source>
</evidence>